<evidence type="ECO:0000313" key="1">
    <source>
        <dbReference type="EMBL" id="QOR74187.1"/>
    </source>
</evidence>
<protein>
    <recommendedName>
        <fullName evidence="3">Long-chain fatty acid transport protein</fullName>
    </recommendedName>
</protein>
<dbReference type="Proteomes" id="UP000593605">
    <property type="component" value="Chromosome"/>
</dbReference>
<organism evidence="1 2">
    <name type="scientific">Cruoricaptor ignavus</name>
    <dbReference type="NCBI Taxonomy" id="1118202"/>
    <lineage>
        <taxon>Bacteria</taxon>
        <taxon>Pseudomonadati</taxon>
        <taxon>Bacteroidota</taxon>
        <taxon>Flavobacteriia</taxon>
        <taxon>Flavobacteriales</taxon>
        <taxon>Weeksellaceae</taxon>
        <taxon>Cruoricaptor</taxon>
    </lineage>
</organism>
<dbReference type="RefSeq" id="WP_193440245.1">
    <property type="nucleotide sequence ID" value="NZ_CP063145.1"/>
</dbReference>
<proteinExistence type="predicted"/>
<name>A0A7M1T4F6_9FLAO</name>
<reference evidence="1 2" key="1">
    <citation type="submission" date="2020-10" db="EMBL/GenBank/DDBJ databases">
        <title>Complete genome of Cruoricapor ignavus strain M1214 isolated from the blood culture of a febrile patient.</title>
        <authorList>
            <person name="Guglielmino C.J.D."/>
        </authorList>
    </citation>
    <scope>NUCLEOTIDE SEQUENCE [LARGE SCALE GENOMIC DNA]</scope>
    <source>
        <strain evidence="1 2">M1214</strain>
    </source>
</reference>
<gene>
    <name evidence="1" type="ORF">IMZ16_01715</name>
</gene>
<sequence length="427" mass="46931">MKKFCFAVLLAGGYFAEAQTIGNSPYAAFGLGDVKYDNTLDHHAMGGISTAFVNDFNNKFNFQNPAANQNLELATFSMGVANENTMYKSESAEDVTKHSTYLSNISLAFPLSPKLKFGAGFQPYSTKNYSLVQTGKLADDVVQANRFSGDGSVNTAQAALGYSIGKGVSLGIRSNYYFGTVNDLQEVTFTGAELINGYRTKNKVSAFSVTGGATWQQTVAEDYKLTVGASYTTEPSGDSKTTILNSTYYYVGNDVAGEQLISQKTVKGKTAIPSEFSVGIGYGRDGRWFASTQANFRQMPDIEVSGLNYQHRDGYRFSLGGWYLPNYNNFRNYFSRVTYRFGGFYEKGNLKLQVDNAPAKGVDSFGASLGMTLPFANTNINRQSSMDIALEAGKRGTTSNGLIQETFINFRVAINFADRWFQKRQYD</sequence>
<accession>A0A7M1T4F6</accession>
<evidence type="ECO:0008006" key="3">
    <source>
        <dbReference type="Google" id="ProtNLM"/>
    </source>
</evidence>
<dbReference type="KEGG" id="civ:IMZ16_01715"/>
<dbReference type="AlphaFoldDB" id="A0A7M1T4F6"/>
<dbReference type="EMBL" id="CP063145">
    <property type="protein sequence ID" value="QOR74187.1"/>
    <property type="molecule type" value="Genomic_DNA"/>
</dbReference>
<evidence type="ECO:0000313" key="2">
    <source>
        <dbReference type="Proteomes" id="UP000593605"/>
    </source>
</evidence>